<dbReference type="EMBL" id="JBBNAG010000013">
    <property type="protein sequence ID" value="KAK9083760.1"/>
    <property type="molecule type" value="Genomic_DNA"/>
</dbReference>
<proteinExistence type="predicted"/>
<name>A0AAP0HIE9_9MAGN</name>
<dbReference type="Proteomes" id="UP001419268">
    <property type="component" value="Unassembled WGS sequence"/>
</dbReference>
<feature type="region of interest" description="Disordered" evidence="1">
    <location>
        <begin position="1"/>
        <end position="75"/>
    </location>
</feature>
<gene>
    <name evidence="2" type="ORF">Scep_030231</name>
</gene>
<accession>A0AAP0HIE9</accession>
<evidence type="ECO:0000313" key="2">
    <source>
        <dbReference type="EMBL" id="KAK9083760.1"/>
    </source>
</evidence>
<feature type="compositionally biased region" description="Basic residues" evidence="1">
    <location>
        <begin position="22"/>
        <end position="32"/>
    </location>
</feature>
<keyword evidence="3" id="KW-1185">Reference proteome</keyword>
<evidence type="ECO:0000256" key="1">
    <source>
        <dbReference type="SAM" id="MobiDB-lite"/>
    </source>
</evidence>
<dbReference type="AlphaFoldDB" id="A0AAP0HIE9"/>
<organism evidence="2 3">
    <name type="scientific">Stephania cephalantha</name>
    <dbReference type="NCBI Taxonomy" id="152367"/>
    <lineage>
        <taxon>Eukaryota</taxon>
        <taxon>Viridiplantae</taxon>
        <taxon>Streptophyta</taxon>
        <taxon>Embryophyta</taxon>
        <taxon>Tracheophyta</taxon>
        <taxon>Spermatophyta</taxon>
        <taxon>Magnoliopsida</taxon>
        <taxon>Ranunculales</taxon>
        <taxon>Menispermaceae</taxon>
        <taxon>Menispermoideae</taxon>
        <taxon>Cissampelideae</taxon>
        <taxon>Stephania</taxon>
    </lineage>
</organism>
<reference evidence="2 3" key="1">
    <citation type="submission" date="2024-01" db="EMBL/GenBank/DDBJ databases">
        <title>Genome assemblies of Stephania.</title>
        <authorList>
            <person name="Yang L."/>
        </authorList>
    </citation>
    <scope>NUCLEOTIDE SEQUENCE [LARGE SCALE GENOMIC DNA]</scope>
    <source>
        <strain evidence="2">JXDWG</strain>
        <tissue evidence="2">Leaf</tissue>
    </source>
</reference>
<sequence length="103" mass="11348">MRASRAATAKGESFRCSDGRRRGLRRQRRQRAKASEAATADDTTSDRPDDNSQSQSQRRQRPQPPTDGAEISGLEHSKCAGVAGLVRIAHQALAITRYADWGR</sequence>
<feature type="compositionally biased region" description="Basic and acidic residues" evidence="1">
    <location>
        <begin position="12"/>
        <end position="21"/>
    </location>
</feature>
<evidence type="ECO:0000313" key="3">
    <source>
        <dbReference type="Proteomes" id="UP001419268"/>
    </source>
</evidence>
<protein>
    <submittedName>
        <fullName evidence="2">Uncharacterized protein</fullName>
    </submittedName>
</protein>
<comment type="caution">
    <text evidence="2">The sequence shown here is derived from an EMBL/GenBank/DDBJ whole genome shotgun (WGS) entry which is preliminary data.</text>
</comment>